<comment type="similarity">
    <text evidence="1 3">Belongs to the short-chain dehydrogenases/reductases (SDR) family.</text>
</comment>
<dbReference type="EMBL" id="DVMU01000205">
    <property type="protein sequence ID" value="HIU34831.1"/>
    <property type="molecule type" value="Genomic_DNA"/>
</dbReference>
<dbReference type="PANTHER" id="PTHR42760:SF37">
    <property type="entry name" value="CLAVALDEHYDE DEHYDROGENASE"/>
    <property type="match status" value="1"/>
</dbReference>
<proteinExistence type="inferred from homology"/>
<dbReference type="InterPro" id="IPR002347">
    <property type="entry name" value="SDR_fam"/>
</dbReference>
<feature type="domain" description="Ketoreductase" evidence="4">
    <location>
        <begin position="8"/>
        <end position="189"/>
    </location>
</feature>
<evidence type="ECO:0000256" key="1">
    <source>
        <dbReference type="ARBA" id="ARBA00006484"/>
    </source>
</evidence>
<accession>A0A9D1IDV6</accession>
<evidence type="ECO:0000256" key="3">
    <source>
        <dbReference type="RuleBase" id="RU000363"/>
    </source>
</evidence>
<protein>
    <submittedName>
        <fullName evidence="5">SDR family oxidoreductase</fullName>
    </submittedName>
</protein>
<dbReference type="SMART" id="SM00822">
    <property type="entry name" value="PKS_KR"/>
    <property type="match status" value="1"/>
</dbReference>
<evidence type="ECO:0000313" key="5">
    <source>
        <dbReference type="EMBL" id="HIU34831.1"/>
    </source>
</evidence>
<dbReference type="AlphaFoldDB" id="A0A9D1IDV6"/>
<dbReference type="InterPro" id="IPR020904">
    <property type="entry name" value="Sc_DH/Rdtase_CS"/>
</dbReference>
<dbReference type="PROSITE" id="PS00061">
    <property type="entry name" value="ADH_SHORT"/>
    <property type="match status" value="1"/>
</dbReference>
<dbReference type="Pfam" id="PF00106">
    <property type="entry name" value="adh_short"/>
    <property type="match status" value="1"/>
</dbReference>
<dbReference type="InterPro" id="IPR057326">
    <property type="entry name" value="KR_dom"/>
</dbReference>
<evidence type="ECO:0000259" key="4">
    <source>
        <dbReference type="SMART" id="SM00822"/>
    </source>
</evidence>
<dbReference type="PANTHER" id="PTHR42760">
    <property type="entry name" value="SHORT-CHAIN DEHYDROGENASES/REDUCTASES FAMILY MEMBER"/>
    <property type="match status" value="1"/>
</dbReference>
<evidence type="ECO:0000256" key="2">
    <source>
        <dbReference type="ARBA" id="ARBA00023002"/>
    </source>
</evidence>
<dbReference type="SUPFAM" id="SSF51735">
    <property type="entry name" value="NAD(P)-binding Rossmann-fold domains"/>
    <property type="match status" value="1"/>
</dbReference>
<dbReference type="Gene3D" id="3.40.50.720">
    <property type="entry name" value="NAD(P)-binding Rossmann-like Domain"/>
    <property type="match status" value="1"/>
</dbReference>
<organism evidence="5 6">
    <name type="scientific">Candidatus Pullichristensenella excrementigallinarum</name>
    <dbReference type="NCBI Taxonomy" id="2840907"/>
    <lineage>
        <taxon>Bacteria</taxon>
        <taxon>Bacillati</taxon>
        <taxon>Bacillota</taxon>
        <taxon>Clostridia</taxon>
        <taxon>Candidatus Pullichristensenella</taxon>
    </lineage>
</organism>
<dbReference type="Proteomes" id="UP000824072">
    <property type="component" value="Unassembled WGS sequence"/>
</dbReference>
<reference evidence="5" key="2">
    <citation type="journal article" date="2021" name="PeerJ">
        <title>Extensive microbial diversity within the chicken gut microbiome revealed by metagenomics and culture.</title>
        <authorList>
            <person name="Gilroy R."/>
            <person name="Ravi A."/>
            <person name="Getino M."/>
            <person name="Pursley I."/>
            <person name="Horton D.L."/>
            <person name="Alikhan N.F."/>
            <person name="Baker D."/>
            <person name="Gharbi K."/>
            <person name="Hall N."/>
            <person name="Watson M."/>
            <person name="Adriaenssens E.M."/>
            <person name="Foster-Nyarko E."/>
            <person name="Jarju S."/>
            <person name="Secka A."/>
            <person name="Antonio M."/>
            <person name="Oren A."/>
            <person name="Chaudhuri R.R."/>
            <person name="La Ragione R."/>
            <person name="Hildebrand F."/>
            <person name="Pallen M.J."/>
        </authorList>
    </citation>
    <scope>NUCLEOTIDE SEQUENCE</scope>
    <source>
        <strain evidence="5">ChiHcec3-11533</strain>
    </source>
</reference>
<dbReference type="GO" id="GO:0008206">
    <property type="term" value="P:bile acid metabolic process"/>
    <property type="evidence" value="ECO:0007669"/>
    <property type="project" value="UniProtKB-ARBA"/>
</dbReference>
<gene>
    <name evidence="5" type="ORF">IAB02_09725</name>
</gene>
<dbReference type="PRINTS" id="PR00080">
    <property type="entry name" value="SDRFAMILY"/>
</dbReference>
<name>A0A9D1IDV6_9FIRM</name>
<keyword evidence="2" id="KW-0560">Oxidoreductase</keyword>
<dbReference type="PRINTS" id="PR00081">
    <property type="entry name" value="GDHRDH"/>
</dbReference>
<dbReference type="GO" id="GO:0016616">
    <property type="term" value="F:oxidoreductase activity, acting on the CH-OH group of donors, NAD or NADP as acceptor"/>
    <property type="evidence" value="ECO:0007669"/>
    <property type="project" value="TreeGrafter"/>
</dbReference>
<dbReference type="InterPro" id="IPR036291">
    <property type="entry name" value="NAD(P)-bd_dom_sf"/>
</dbReference>
<dbReference type="FunFam" id="3.40.50.720:FF:000084">
    <property type="entry name" value="Short-chain dehydrogenase reductase"/>
    <property type="match status" value="1"/>
</dbReference>
<sequence>MLETLREKTVLLTGAGGGIGRATAIRLHKEGVRLALCGRNPEKLEQTARLVGGGTLLLPGDLLEMEYLDQCVQKTVEAFGGIDVLINNAGIAQSSPFSEITPEEFDRVLATNLRAPFFLTQKALPYLKASRGAVINIGSVVSHKGYPLQSAYAASKHGILGFSKSLANELYEEGVRVHVLSPGGVYTDMVRVARPDLAPDGMIQPEDIAEWIAFLLKSRCNAVVDEVQLHRVNKAPFA</sequence>
<comment type="caution">
    <text evidence="5">The sequence shown here is derived from an EMBL/GenBank/DDBJ whole genome shotgun (WGS) entry which is preliminary data.</text>
</comment>
<reference evidence="5" key="1">
    <citation type="submission" date="2020-10" db="EMBL/GenBank/DDBJ databases">
        <authorList>
            <person name="Gilroy R."/>
        </authorList>
    </citation>
    <scope>NUCLEOTIDE SEQUENCE</scope>
    <source>
        <strain evidence="5">ChiHcec3-11533</strain>
    </source>
</reference>
<dbReference type="CDD" id="cd05233">
    <property type="entry name" value="SDR_c"/>
    <property type="match status" value="1"/>
</dbReference>
<evidence type="ECO:0000313" key="6">
    <source>
        <dbReference type="Proteomes" id="UP000824072"/>
    </source>
</evidence>